<sequence length="139" mass="17104">MKERRYDLYGDVKCRMCLEKNEDDDHIIYCQQLRDKWLMDTLQLLLWNKKFFAHITDSNQELSIPFIHLILKNFFLKEKYREIKLIVKIIWQSRCNLIIEWKRTKGIKKQDLRKKISAHQRITYERIPTQQIEGTSKKF</sequence>
<comment type="caution">
    <text evidence="1">The sequence shown here is derived from an EMBL/GenBank/DDBJ whole genome shotgun (WGS) entry which is preliminary data.</text>
</comment>
<gene>
    <name evidence="1" type="ORF">RhiirA5_432606</name>
</gene>
<dbReference type="Proteomes" id="UP000232722">
    <property type="component" value="Unassembled WGS sequence"/>
</dbReference>
<evidence type="ECO:0000313" key="1">
    <source>
        <dbReference type="EMBL" id="PKB97719.1"/>
    </source>
</evidence>
<evidence type="ECO:0000313" key="2">
    <source>
        <dbReference type="Proteomes" id="UP000232722"/>
    </source>
</evidence>
<dbReference type="VEuPathDB" id="FungiDB:RhiirA1_514937"/>
<reference evidence="1 2" key="1">
    <citation type="submission" date="2016-04" db="EMBL/GenBank/DDBJ databases">
        <title>Genome analyses suggest a sexual origin of heterokaryosis in a supposedly ancient asexual fungus.</title>
        <authorList>
            <person name="Ropars J."/>
            <person name="Sedzielewska K."/>
            <person name="Noel J."/>
            <person name="Charron P."/>
            <person name="Farinelli L."/>
            <person name="Marton T."/>
            <person name="Kruger M."/>
            <person name="Pelin A."/>
            <person name="Brachmann A."/>
            <person name="Corradi N."/>
        </authorList>
    </citation>
    <scope>NUCLEOTIDE SEQUENCE [LARGE SCALE GENOMIC DNA]</scope>
    <source>
        <strain evidence="1 2">A5</strain>
    </source>
</reference>
<protein>
    <submittedName>
        <fullName evidence="1">Uncharacterized protein</fullName>
    </submittedName>
</protein>
<organism evidence="1 2">
    <name type="scientific">Rhizophagus irregularis</name>
    <dbReference type="NCBI Taxonomy" id="588596"/>
    <lineage>
        <taxon>Eukaryota</taxon>
        <taxon>Fungi</taxon>
        <taxon>Fungi incertae sedis</taxon>
        <taxon>Mucoromycota</taxon>
        <taxon>Glomeromycotina</taxon>
        <taxon>Glomeromycetes</taxon>
        <taxon>Glomerales</taxon>
        <taxon>Glomeraceae</taxon>
        <taxon>Rhizophagus</taxon>
    </lineage>
</organism>
<dbReference type="EMBL" id="LLXJ01003023">
    <property type="protein sequence ID" value="PKB97719.1"/>
    <property type="molecule type" value="Genomic_DNA"/>
</dbReference>
<name>A0A2N0NT17_9GLOM</name>
<reference evidence="1 2" key="2">
    <citation type="submission" date="2017-09" db="EMBL/GenBank/DDBJ databases">
        <title>Extensive intraspecific genome diversity in a model arbuscular mycorrhizal fungus.</title>
        <authorList>
            <person name="Chen E.C."/>
            <person name="Morin E."/>
            <person name="Beaudet D."/>
            <person name="Noel J."/>
            <person name="Ndikumana S."/>
            <person name="Charron P."/>
            <person name="St-Onge C."/>
            <person name="Giorgi J."/>
            <person name="Grigoriev I.V."/>
            <person name="Roux C."/>
            <person name="Martin F.M."/>
            <person name="Corradi N."/>
        </authorList>
    </citation>
    <scope>NUCLEOTIDE SEQUENCE [LARGE SCALE GENOMIC DNA]</scope>
    <source>
        <strain evidence="1 2">A5</strain>
    </source>
</reference>
<accession>A0A2N0NT17</accession>
<dbReference type="AlphaFoldDB" id="A0A2N0NT17"/>
<proteinExistence type="predicted"/>